<proteinExistence type="inferred from homology"/>
<dbReference type="Pfam" id="PF00994">
    <property type="entry name" value="MoCF_biosynth"/>
    <property type="match status" value="1"/>
</dbReference>
<reference evidence="3 4" key="1">
    <citation type="submission" date="2023-07" db="EMBL/GenBank/DDBJ databases">
        <title>Genomic Encyclopedia of Type Strains, Phase IV (KMG-IV): sequencing the most valuable type-strain genomes for metagenomic binning, comparative biology and taxonomic classification.</title>
        <authorList>
            <person name="Goeker M."/>
        </authorList>
    </citation>
    <scope>NUCLEOTIDE SEQUENCE [LARGE SCALE GENOMIC DNA]</scope>
    <source>
        <strain evidence="3 4">DSM 19092</strain>
    </source>
</reference>
<dbReference type="NCBIfam" id="TIGR00199">
    <property type="entry name" value="PncC_domain"/>
    <property type="match status" value="1"/>
</dbReference>
<dbReference type="PANTHER" id="PTHR13939:SF0">
    <property type="entry name" value="NMN AMIDOHYDROLASE-LIKE PROTEIN YFAY"/>
    <property type="match status" value="1"/>
</dbReference>
<organism evidence="3 4">
    <name type="scientific">Aeribacillus alveayuensis</name>
    <dbReference type="NCBI Taxonomy" id="279215"/>
    <lineage>
        <taxon>Bacteria</taxon>
        <taxon>Bacillati</taxon>
        <taxon>Bacillota</taxon>
        <taxon>Bacilli</taxon>
        <taxon>Bacillales</taxon>
        <taxon>Bacillaceae</taxon>
        <taxon>Aeribacillus</taxon>
    </lineage>
</organism>
<evidence type="ECO:0000256" key="1">
    <source>
        <dbReference type="HAMAP-Rule" id="MF_00226"/>
    </source>
</evidence>
<accession>A0ABT9VLE9</accession>
<dbReference type="NCBIfam" id="TIGR00200">
    <property type="entry name" value="cinA_nterm"/>
    <property type="match status" value="1"/>
</dbReference>
<sequence length="413" mass="46104">MKANAEIIAVGSELLLGQIANTNAQFLSKQLAELGVNVYYHTVVGDNTTRLQKTIEIARSRSDLIIFTGGLGPTKDDVTKETIAHMFNRTLSLHQQSMKQIEDYFQKTKRKMSENNRKQAFVISDSYVLPNDHGMAPGMAFQHEGKIWMLLPGPPKEMKPMFLNYGIPYLKDQLGANDTITSRVLRFFGIGESQLETEIEDLIDKQSNPTIAPLAKDGEVTLRITAKHHDQKQAEQLLDQMEDYILARVGQYFYGYDETSLPEQILRRLQAIQFTIASAESLTGGLFLQLLTNISGASQVVKGGVVSYTNEVKQQMLHVKKETLQKYGAVSRQCAKEMAENVRTLIGSDIGISFTGVAGPEPLENQSVGTVFVGIATKEKTNVYELHLAGSRDSIRKRTVNYGCYHLMKMLDC</sequence>
<dbReference type="SMART" id="SM00852">
    <property type="entry name" value="MoCF_biosynth"/>
    <property type="match status" value="1"/>
</dbReference>
<evidence type="ECO:0000313" key="4">
    <source>
        <dbReference type="Proteomes" id="UP001225646"/>
    </source>
</evidence>
<dbReference type="CDD" id="cd00885">
    <property type="entry name" value="cinA"/>
    <property type="match status" value="1"/>
</dbReference>
<dbReference type="Gene3D" id="3.30.70.2860">
    <property type="match status" value="1"/>
</dbReference>
<dbReference type="Proteomes" id="UP001225646">
    <property type="component" value="Unassembled WGS sequence"/>
</dbReference>
<keyword evidence="4" id="KW-1185">Reference proteome</keyword>
<keyword evidence="3" id="KW-0378">Hydrolase</keyword>
<dbReference type="InterPro" id="IPR036425">
    <property type="entry name" value="MoaB/Mog-like_dom_sf"/>
</dbReference>
<feature type="domain" description="MoaB/Mog" evidence="2">
    <location>
        <begin position="6"/>
        <end position="172"/>
    </location>
</feature>
<dbReference type="SUPFAM" id="SSF142433">
    <property type="entry name" value="CinA-like"/>
    <property type="match status" value="1"/>
</dbReference>
<dbReference type="PIRSF" id="PIRSF006728">
    <property type="entry name" value="CinA"/>
    <property type="match status" value="1"/>
</dbReference>
<dbReference type="PANTHER" id="PTHR13939">
    <property type="entry name" value="NICOTINAMIDE-NUCLEOTIDE AMIDOHYDROLASE PNCC"/>
    <property type="match status" value="1"/>
</dbReference>
<evidence type="ECO:0000313" key="3">
    <source>
        <dbReference type="EMBL" id="MDQ0161803.1"/>
    </source>
</evidence>
<dbReference type="NCBIfam" id="NF001813">
    <property type="entry name" value="PRK00549.1"/>
    <property type="match status" value="1"/>
</dbReference>
<dbReference type="InterPro" id="IPR001453">
    <property type="entry name" value="MoaB/Mog_dom"/>
</dbReference>
<dbReference type="GO" id="GO:0019159">
    <property type="term" value="F:nicotinamide-nucleotide amidase activity"/>
    <property type="evidence" value="ECO:0007669"/>
    <property type="project" value="UniProtKB-EC"/>
</dbReference>
<dbReference type="InterPro" id="IPR036653">
    <property type="entry name" value="CinA-like_C"/>
</dbReference>
<protein>
    <recommendedName>
        <fullName evidence="1">Putative competence-damage inducible protein</fullName>
    </recommendedName>
</protein>
<dbReference type="InterPro" id="IPR008136">
    <property type="entry name" value="CinA_C"/>
</dbReference>
<dbReference type="Pfam" id="PF02464">
    <property type="entry name" value="CinA"/>
    <property type="match status" value="1"/>
</dbReference>
<dbReference type="NCBIfam" id="TIGR00177">
    <property type="entry name" value="molyb_syn"/>
    <property type="match status" value="1"/>
</dbReference>
<dbReference type="SUPFAM" id="SSF53218">
    <property type="entry name" value="Molybdenum cofactor biosynthesis proteins"/>
    <property type="match status" value="1"/>
</dbReference>
<evidence type="ECO:0000259" key="2">
    <source>
        <dbReference type="SMART" id="SM00852"/>
    </source>
</evidence>
<dbReference type="InterPro" id="IPR050101">
    <property type="entry name" value="CinA"/>
</dbReference>
<dbReference type="Gene3D" id="3.40.980.10">
    <property type="entry name" value="MoaB/Mog-like domain"/>
    <property type="match status" value="1"/>
</dbReference>
<comment type="caution">
    <text evidence="3">The sequence shown here is derived from an EMBL/GenBank/DDBJ whole genome shotgun (WGS) entry which is preliminary data.</text>
</comment>
<name>A0ABT9VLE9_9BACI</name>
<dbReference type="Gene3D" id="3.90.950.20">
    <property type="entry name" value="CinA-like"/>
    <property type="match status" value="1"/>
</dbReference>
<dbReference type="InterPro" id="IPR041424">
    <property type="entry name" value="CinA_KH"/>
</dbReference>
<comment type="similarity">
    <text evidence="1">Belongs to the CinA family.</text>
</comment>
<dbReference type="EMBL" id="JAUSTR010000001">
    <property type="protein sequence ID" value="MDQ0161803.1"/>
    <property type="molecule type" value="Genomic_DNA"/>
</dbReference>
<dbReference type="HAMAP" id="MF_00226_B">
    <property type="entry name" value="CinA_B"/>
    <property type="match status" value="1"/>
</dbReference>
<dbReference type="Pfam" id="PF18146">
    <property type="entry name" value="CinA_KH"/>
    <property type="match status" value="1"/>
</dbReference>
<gene>
    <name evidence="1" type="primary">cinA</name>
    <name evidence="3" type="ORF">J2S06_000873</name>
</gene>
<dbReference type="InterPro" id="IPR008135">
    <property type="entry name" value="Competence-induced_CinA"/>
</dbReference>